<dbReference type="Proteomes" id="UP000024635">
    <property type="component" value="Unassembled WGS sequence"/>
</dbReference>
<dbReference type="AlphaFoldDB" id="A0A016U6D3"/>
<evidence type="ECO:0000313" key="1">
    <source>
        <dbReference type="EMBL" id="EYC10889.1"/>
    </source>
</evidence>
<proteinExistence type="predicted"/>
<reference evidence="2" key="1">
    <citation type="journal article" date="2015" name="Nat. Genet.">
        <title>The genome and transcriptome of the zoonotic hookworm Ancylostoma ceylanicum identify infection-specific gene families.</title>
        <authorList>
            <person name="Schwarz E.M."/>
            <person name="Hu Y."/>
            <person name="Antoshechkin I."/>
            <person name="Miller M.M."/>
            <person name="Sternberg P.W."/>
            <person name="Aroian R.V."/>
        </authorList>
    </citation>
    <scope>NUCLEOTIDE SEQUENCE</scope>
    <source>
        <strain evidence="2">HY135</strain>
    </source>
</reference>
<gene>
    <name evidence="1" type="primary">Acey_s0053.g2355</name>
    <name evidence="1" type="ORF">Y032_0053g2355</name>
</gene>
<dbReference type="EMBL" id="JARK01001389">
    <property type="protein sequence ID" value="EYC10889.1"/>
    <property type="molecule type" value="Genomic_DNA"/>
</dbReference>
<protein>
    <submittedName>
        <fullName evidence="1">Uncharacterized protein</fullName>
    </submittedName>
</protein>
<sequence>MHELPRWGGEGISEAVKYWSHFKCCKHDCPHMESPVDPLHMSEVLNHVRRIRMGARLVRYDNKGCAAGPLRY</sequence>
<organism evidence="1 2">
    <name type="scientific">Ancylostoma ceylanicum</name>
    <dbReference type="NCBI Taxonomy" id="53326"/>
    <lineage>
        <taxon>Eukaryota</taxon>
        <taxon>Metazoa</taxon>
        <taxon>Ecdysozoa</taxon>
        <taxon>Nematoda</taxon>
        <taxon>Chromadorea</taxon>
        <taxon>Rhabditida</taxon>
        <taxon>Rhabditina</taxon>
        <taxon>Rhabditomorpha</taxon>
        <taxon>Strongyloidea</taxon>
        <taxon>Ancylostomatidae</taxon>
        <taxon>Ancylostomatinae</taxon>
        <taxon>Ancylostoma</taxon>
    </lineage>
</organism>
<comment type="caution">
    <text evidence="1">The sequence shown here is derived from an EMBL/GenBank/DDBJ whole genome shotgun (WGS) entry which is preliminary data.</text>
</comment>
<evidence type="ECO:0000313" key="2">
    <source>
        <dbReference type="Proteomes" id="UP000024635"/>
    </source>
</evidence>
<name>A0A016U6D3_9BILA</name>
<accession>A0A016U6D3</accession>
<keyword evidence="2" id="KW-1185">Reference proteome</keyword>